<evidence type="ECO:0000313" key="2">
    <source>
        <dbReference type="EMBL" id="KAK4076535.1"/>
    </source>
</evidence>
<reference evidence="2 3" key="1">
    <citation type="journal article" date="2024" name="Microbiol. Resour. Announc.">
        <title>Genome annotations for the ascomycete fungi Trichoderma harzianum, Trichoderma aggressivum, and Purpureocillium lilacinum.</title>
        <authorList>
            <person name="Beijen E.P.W."/>
            <person name="Ohm R.A."/>
        </authorList>
    </citation>
    <scope>NUCLEOTIDE SEQUENCE [LARGE SCALE GENOMIC DNA]</scope>
    <source>
        <strain evidence="2 3">CBS 150709</strain>
    </source>
</reference>
<proteinExistence type="predicted"/>
<dbReference type="Proteomes" id="UP001287286">
    <property type="component" value="Unassembled WGS sequence"/>
</dbReference>
<protein>
    <submittedName>
        <fullName evidence="2">Uncharacterized protein</fullName>
    </submittedName>
</protein>
<name>A0ABR0BGM5_PURLI</name>
<organism evidence="2 3">
    <name type="scientific">Purpureocillium lilacinum</name>
    <name type="common">Paecilomyces lilacinus</name>
    <dbReference type="NCBI Taxonomy" id="33203"/>
    <lineage>
        <taxon>Eukaryota</taxon>
        <taxon>Fungi</taxon>
        <taxon>Dikarya</taxon>
        <taxon>Ascomycota</taxon>
        <taxon>Pezizomycotina</taxon>
        <taxon>Sordariomycetes</taxon>
        <taxon>Hypocreomycetidae</taxon>
        <taxon>Hypocreales</taxon>
        <taxon>Ophiocordycipitaceae</taxon>
        <taxon>Purpureocillium</taxon>
    </lineage>
</organism>
<comment type="caution">
    <text evidence="2">The sequence shown here is derived from an EMBL/GenBank/DDBJ whole genome shotgun (WGS) entry which is preliminary data.</text>
</comment>
<keyword evidence="3" id="KW-1185">Reference proteome</keyword>
<sequence length="596" mass="67594">MKRASYPLAVLSTRSDVQCMLHEMGYDRDTAETEDLPAFDNWLVNRRPVELLDGQHRVAALKRLVSKTGADKRELHWPCHFYDRDALPPELNRALRMNRRDPTMADSHGDIWVQLATVASERPGIFHGTVDEMKEQMRDALRLSSDTGFPLTRLVIIWRNERWRQMTTRWCETTVGRATFQITTWDWMICHRIDDFWFMAFRQVLYTLAQLPGDAAKLVSSEDWKKMSASLGAERTQEQVQELFYPGQSGKPLNAASKRNRKLLQSFHDGEYWDIYDRVLHTPALRFPDIHRITGMSQGQGRVLFRVMDHVVNWLNPNRTIAVDRRSNTKPQLRLDLEQKLDYYTLTRLRQAEKRVKEFHASATPQLPRVSASVLLQQEVLEFVFEHLAAFNAPEMRDYLNDGDPDSDLYAARFREDTWATYDDKSPEAAPSTQAANLTDAFCNYAAGLTAVREDEGLYGKLQSSAFRAALATWLSEQCGEEPDSKEMQSDDGAPGSKGSHADDDGSSVVVAAAAAAKAPEVDSPVVGLKPAEKPAASEMRHETRRDPPQFLFLIGLDAWPTGGRTGMADGKRSPTRHRGTARRRRPQEKSNGTGS</sequence>
<evidence type="ECO:0000256" key="1">
    <source>
        <dbReference type="SAM" id="MobiDB-lite"/>
    </source>
</evidence>
<evidence type="ECO:0000313" key="3">
    <source>
        <dbReference type="Proteomes" id="UP001287286"/>
    </source>
</evidence>
<feature type="compositionally biased region" description="Basic and acidic residues" evidence="1">
    <location>
        <begin position="539"/>
        <end position="548"/>
    </location>
</feature>
<accession>A0ABR0BGM5</accession>
<feature type="region of interest" description="Disordered" evidence="1">
    <location>
        <begin position="479"/>
        <end position="505"/>
    </location>
</feature>
<feature type="compositionally biased region" description="Basic residues" evidence="1">
    <location>
        <begin position="574"/>
        <end position="587"/>
    </location>
</feature>
<feature type="region of interest" description="Disordered" evidence="1">
    <location>
        <begin position="520"/>
        <end position="596"/>
    </location>
</feature>
<gene>
    <name evidence="2" type="ORF">Purlil1_12626</name>
</gene>
<dbReference type="EMBL" id="JAWRVI010000116">
    <property type="protein sequence ID" value="KAK4076535.1"/>
    <property type="molecule type" value="Genomic_DNA"/>
</dbReference>